<dbReference type="EMBL" id="OE848576">
    <property type="protein sequence ID" value="CAD7612859.1"/>
    <property type="molecule type" value="Genomic_DNA"/>
</dbReference>
<gene>
    <name evidence="8" type="ORF">TGEB3V08_LOCUS11217</name>
</gene>
<dbReference type="AlphaFoldDB" id="A0A7R9K937"/>
<keyword evidence="4 6" id="KW-1133">Transmembrane helix</keyword>
<dbReference type="PANTHER" id="PTHR48041">
    <property type="entry name" value="ABC TRANSPORTER G FAMILY MEMBER 28"/>
    <property type="match status" value="1"/>
</dbReference>
<evidence type="ECO:0000313" key="8">
    <source>
        <dbReference type="EMBL" id="CAD7612859.1"/>
    </source>
</evidence>
<keyword evidence="2" id="KW-0813">Transport</keyword>
<keyword evidence="3 6" id="KW-0812">Transmembrane</keyword>
<evidence type="ECO:0000256" key="6">
    <source>
        <dbReference type="SAM" id="Phobius"/>
    </source>
</evidence>
<evidence type="ECO:0000256" key="4">
    <source>
        <dbReference type="ARBA" id="ARBA00022989"/>
    </source>
</evidence>
<evidence type="ECO:0000256" key="2">
    <source>
        <dbReference type="ARBA" id="ARBA00022448"/>
    </source>
</evidence>
<evidence type="ECO:0000256" key="3">
    <source>
        <dbReference type="ARBA" id="ARBA00022692"/>
    </source>
</evidence>
<dbReference type="GO" id="GO:0140359">
    <property type="term" value="F:ABC-type transporter activity"/>
    <property type="evidence" value="ECO:0007669"/>
    <property type="project" value="InterPro"/>
</dbReference>
<protein>
    <recommendedName>
        <fullName evidence="7">ABC-2 type transporter transmembrane domain-containing protein</fullName>
    </recommendedName>
</protein>
<proteinExistence type="predicted"/>
<evidence type="ECO:0000259" key="7">
    <source>
        <dbReference type="Pfam" id="PF01061"/>
    </source>
</evidence>
<dbReference type="InterPro" id="IPR013525">
    <property type="entry name" value="ABC2_TM"/>
</dbReference>
<sequence length="265" mass="30321">MEIIQGEEPLDILRAMSVEIQNGKSREGDPEKESVGIQLNSLKKATTKLCRQDTMRTLPKVFSFSSKKDSSYNMHFPNSSYTQFKILLRRMALQSSRNKSIFFIMLLHHIFSGFVLGGIYFGSANDATKPFMNFKFCISVLVFFMYTHIMTQVLIFPTEVKLLQREYFNRWYGLKPYYMALTVSTLPTMILFGSIFLAISYLLSAQPLDILRFMKYSFICLLIGAVSEGYGLAIGSMFNVMVSRSTVAPINKYRLATFVSNNITF</sequence>
<name>A0A7R9K937_TIMGE</name>
<dbReference type="GO" id="GO:0005886">
    <property type="term" value="C:plasma membrane"/>
    <property type="evidence" value="ECO:0007669"/>
    <property type="project" value="TreeGrafter"/>
</dbReference>
<evidence type="ECO:0000256" key="5">
    <source>
        <dbReference type="ARBA" id="ARBA00023136"/>
    </source>
</evidence>
<accession>A0A7R9K937</accession>
<comment type="subcellular location">
    <subcellularLocation>
        <location evidence="1">Membrane</location>
        <topology evidence="1">Multi-pass membrane protein</topology>
    </subcellularLocation>
</comment>
<dbReference type="PANTHER" id="PTHR48041:SF105">
    <property type="entry name" value="FI02074P"/>
    <property type="match status" value="1"/>
</dbReference>
<feature type="transmembrane region" description="Helical" evidence="6">
    <location>
        <begin position="216"/>
        <end position="242"/>
    </location>
</feature>
<dbReference type="Pfam" id="PF01061">
    <property type="entry name" value="ABC2_membrane"/>
    <property type="match status" value="1"/>
</dbReference>
<dbReference type="InterPro" id="IPR050352">
    <property type="entry name" value="ABCG_transporters"/>
</dbReference>
<organism evidence="8">
    <name type="scientific">Timema genevievae</name>
    <name type="common">Walking stick</name>
    <dbReference type="NCBI Taxonomy" id="629358"/>
    <lineage>
        <taxon>Eukaryota</taxon>
        <taxon>Metazoa</taxon>
        <taxon>Ecdysozoa</taxon>
        <taxon>Arthropoda</taxon>
        <taxon>Hexapoda</taxon>
        <taxon>Insecta</taxon>
        <taxon>Pterygota</taxon>
        <taxon>Neoptera</taxon>
        <taxon>Polyneoptera</taxon>
        <taxon>Phasmatodea</taxon>
        <taxon>Timematodea</taxon>
        <taxon>Timematoidea</taxon>
        <taxon>Timematidae</taxon>
        <taxon>Timema</taxon>
    </lineage>
</organism>
<feature type="transmembrane region" description="Helical" evidence="6">
    <location>
        <begin position="177"/>
        <end position="204"/>
    </location>
</feature>
<keyword evidence="5 6" id="KW-0472">Membrane</keyword>
<feature type="domain" description="ABC-2 type transporter transmembrane" evidence="7">
    <location>
        <begin position="82"/>
        <end position="249"/>
    </location>
</feature>
<feature type="transmembrane region" description="Helical" evidence="6">
    <location>
        <begin position="133"/>
        <end position="156"/>
    </location>
</feature>
<reference evidence="8" key="1">
    <citation type="submission" date="2020-11" db="EMBL/GenBank/DDBJ databases">
        <authorList>
            <person name="Tran Van P."/>
        </authorList>
    </citation>
    <scope>NUCLEOTIDE SEQUENCE</scope>
</reference>
<evidence type="ECO:0000256" key="1">
    <source>
        <dbReference type="ARBA" id="ARBA00004141"/>
    </source>
</evidence>
<feature type="transmembrane region" description="Helical" evidence="6">
    <location>
        <begin position="100"/>
        <end position="121"/>
    </location>
</feature>